<dbReference type="Proteomes" id="UP000792457">
    <property type="component" value="Unassembled WGS sequence"/>
</dbReference>
<feature type="region of interest" description="Disordered" evidence="1">
    <location>
        <begin position="252"/>
        <end position="280"/>
    </location>
</feature>
<reference evidence="3" key="2">
    <citation type="submission" date="2017-10" db="EMBL/GenBank/DDBJ databases">
        <title>Ladona fulva Genome sequencing and assembly.</title>
        <authorList>
            <person name="Murali S."/>
            <person name="Richards S."/>
            <person name="Bandaranaike D."/>
            <person name="Bellair M."/>
            <person name="Blankenburg K."/>
            <person name="Chao H."/>
            <person name="Dinh H."/>
            <person name="Doddapaneni H."/>
            <person name="Dugan-Rocha S."/>
            <person name="Elkadiri S."/>
            <person name="Gnanaolivu R."/>
            <person name="Hernandez B."/>
            <person name="Skinner E."/>
            <person name="Javaid M."/>
            <person name="Lee S."/>
            <person name="Li M."/>
            <person name="Ming W."/>
            <person name="Munidasa M."/>
            <person name="Muniz J."/>
            <person name="Nguyen L."/>
            <person name="Hughes D."/>
            <person name="Osuji N."/>
            <person name="Pu L.-L."/>
            <person name="Puazo M."/>
            <person name="Qu C."/>
            <person name="Quiroz J."/>
            <person name="Raj R."/>
            <person name="Weissenberger G."/>
            <person name="Xin Y."/>
            <person name="Zou X."/>
            <person name="Han Y."/>
            <person name="Worley K."/>
            <person name="Muzny D."/>
            <person name="Gibbs R."/>
        </authorList>
    </citation>
    <scope>NUCLEOTIDE SEQUENCE</scope>
    <source>
        <strain evidence="3">Sampled in the wild</strain>
    </source>
</reference>
<dbReference type="GO" id="GO:0007155">
    <property type="term" value="P:cell adhesion"/>
    <property type="evidence" value="ECO:0007669"/>
    <property type="project" value="TreeGrafter"/>
</dbReference>
<dbReference type="PANTHER" id="PTHR10900">
    <property type="entry name" value="PERIOSTIN-RELATED"/>
    <property type="match status" value="1"/>
</dbReference>
<dbReference type="SMART" id="SM00554">
    <property type="entry name" value="FAS1"/>
    <property type="match status" value="2"/>
</dbReference>
<accession>A0A8K0K445</accession>
<keyword evidence="4" id="KW-1185">Reference proteome</keyword>
<dbReference type="PANTHER" id="PTHR10900:SF114">
    <property type="entry name" value="FAS1 DOMAIN-CONTAINING PROTEIN"/>
    <property type="match status" value="1"/>
</dbReference>
<dbReference type="Pfam" id="PF02469">
    <property type="entry name" value="Fasciclin"/>
    <property type="match status" value="2"/>
</dbReference>
<dbReference type="AlphaFoldDB" id="A0A8K0K445"/>
<feature type="compositionally biased region" description="Pro residues" evidence="1">
    <location>
        <begin position="264"/>
        <end position="274"/>
    </location>
</feature>
<evidence type="ECO:0000259" key="2">
    <source>
        <dbReference type="PROSITE" id="PS50213"/>
    </source>
</evidence>
<feature type="region of interest" description="Disordered" evidence="1">
    <location>
        <begin position="329"/>
        <end position="373"/>
    </location>
</feature>
<dbReference type="SUPFAM" id="SSF82153">
    <property type="entry name" value="FAS1 domain"/>
    <property type="match status" value="2"/>
</dbReference>
<dbReference type="InterPro" id="IPR036378">
    <property type="entry name" value="FAS1_dom_sf"/>
</dbReference>
<feature type="domain" description="FAS1" evidence="2">
    <location>
        <begin position="84"/>
        <end position="215"/>
    </location>
</feature>
<dbReference type="GO" id="GO:0030198">
    <property type="term" value="P:extracellular matrix organization"/>
    <property type="evidence" value="ECO:0007669"/>
    <property type="project" value="TreeGrafter"/>
</dbReference>
<evidence type="ECO:0000313" key="3">
    <source>
        <dbReference type="EMBL" id="KAG8227972.1"/>
    </source>
</evidence>
<protein>
    <recommendedName>
        <fullName evidence="2">FAS1 domain-containing protein</fullName>
    </recommendedName>
</protein>
<gene>
    <name evidence="3" type="ORF">J437_LFUL007523</name>
</gene>
<dbReference type="GO" id="GO:0031012">
    <property type="term" value="C:extracellular matrix"/>
    <property type="evidence" value="ECO:0007669"/>
    <property type="project" value="TreeGrafter"/>
</dbReference>
<dbReference type="GO" id="GO:0005615">
    <property type="term" value="C:extracellular space"/>
    <property type="evidence" value="ECO:0007669"/>
    <property type="project" value="TreeGrafter"/>
</dbReference>
<sequence length="473" mass="52241">MVENHVLAHPICPSTVIGEQKLRTLSAKGGKLTLECNTPRKGGGHSHRGEIVMRVIEGQKLPKEYTLSKNGPLFMVGKVVLPDRAKTLMQLMEHEDLREFLKIIQYAGLEDNFEKFGDFTVFGPTNEAMKTIPKSMMEELKSNKEKAKKFVLYHGTQGRLKTDQIAHQQVVMSLDEENPLRLQVLRKAIGVENALISKGNKEGLNGVLHVITKPLFPSNRSAGDLLRNNGNFSIFLEAVGRVMETVPNALELTPITSTPRPTTTHPPPPPPHLPTYPSHNLANLHRNYTVHSFHPTASYFSNSTYTQTGTSSWWSSWYSYSSSSSSSSMSASSSHSSSGASKASFSSSSSSSSSASFLHSSSSSDSPESMQPSSLTLFVPTDEAFHKLGKERLRKVMEDIPYLTKTIKNHVSQNMMCTESFRPGLHYDVRTGHDALDIIRKGKKIKVNDATIVNSDLLNSNGVIHVIDRVLLP</sequence>
<dbReference type="Gene3D" id="2.30.180.10">
    <property type="entry name" value="FAS1 domain"/>
    <property type="match status" value="2"/>
</dbReference>
<name>A0A8K0K445_LADFU</name>
<evidence type="ECO:0000256" key="1">
    <source>
        <dbReference type="SAM" id="MobiDB-lite"/>
    </source>
</evidence>
<reference evidence="3" key="1">
    <citation type="submission" date="2013-04" db="EMBL/GenBank/DDBJ databases">
        <authorList>
            <person name="Qu J."/>
            <person name="Murali S.C."/>
            <person name="Bandaranaike D."/>
            <person name="Bellair M."/>
            <person name="Blankenburg K."/>
            <person name="Chao H."/>
            <person name="Dinh H."/>
            <person name="Doddapaneni H."/>
            <person name="Downs B."/>
            <person name="Dugan-Rocha S."/>
            <person name="Elkadiri S."/>
            <person name="Gnanaolivu R.D."/>
            <person name="Hernandez B."/>
            <person name="Javaid M."/>
            <person name="Jayaseelan J.C."/>
            <person name="Lee S."/>
            <person name="Li M."/>
            <person name="Ming W."/>
            <person name="Munidasa M."/>
            <person name="Muniz J."/>
            <person name="Nguyen L."/>
            <person name="Ongeri F."/>
            <person name="Osuji N."/>
            <person name="Pu L.-L."/>
            <person name="Puazo M."/>
            <person name="Qu C."/>
            <person name="Quiroz J."/>
            <person name="Raj R."/>
            <person name="Weissenberger G."/>
            <person name="Xin Y."/>
            <person name="Zou X."/>
            <person name="Han Y."/>
            <person name="Richards S."/>
            <person name="Worley K."/>
            <person name="Muzny D."/>
            <person name="Gibbs R."/>
        </authorList>
    </citation>
    <scope>NUCLEOTIDE SEQUENCE</scope>
    <source>
        <strain evidence="3">Sampled in the wild</strain>
    </source>
</reference>
<comment type="caution">
    <text evidence="3">The sequence shown here is derived from an EMBL/GenBank/DDBJ whole genome shotgun (WGS) entry which is preliminary data.</text>
</comment>
<feature type="compositionally biased region" description="Low complexity" evidence="1">
    <location>
        <begin position="253"/>
        <end position="263"/>
    </location>
</feature>
<dbReference type="EMBL" id="KZ308352">
    <property type="protein sequence ID" value="KAG8227972.1"/>
    <property type="molecule type" value="Genomic_DNA"/>
</dbReference>
<dbReference type="InterPro" id="IPR000782">
    <property type="entry name" value="FAS1_domain"/>
</dbReference>
<organism evidence="3 4">
    <name type="scientific">Ladona fulva</name>
    <name type="common">Scarce chaser dragonfly</name>
    <name type="synonym">Libellula fulva</name>
    <dbReference type="NCBI Taxonomy" id="123851"/>
    <lineage>
        <taxon>Eukaryota</taxon>
        <taxon>Metazoa</taxon>
        <taxon>Ecdysozoa</taxon>
        <taxon>Arthropoda</taxon>
        <taxon>Hexapoda</taxon>
        <taxon>Insecta</taxon>
        <taxon>Pterygota</taxon>
        <taxon>Palaeoptera</taxon>
        <taxon>Odonata</taxon>
        <taxon>Epiprocta</taxon>
        <taxon>Anisoptera</taxon>
        <taxon>Libelluloidea</taxon>
        <taxon>Libellulidae</taxon>
        <taxon>Ladona</taxon>
    </lineage>
</organism>
<dbReference type="PROSITE" id="PS50213">
    <property type="entry name" value="FAS1"/>
    <property type="match status" value="2"/>
</dbReference>
<dbReference type="GO" id="GO:0050839">
    <property type="term" value="F:cell adhesion molecule binding"/>
    <property type="evidence" value="ECO:0007669"/>
    <property type="project" value="TreeGrafter"/>
</dbReference>
<dbReference type="InterPro" id="IPR050904">
    <property type="entry name" value="Adhesion/Biosynth-related"/>
</dbReference>
<dbReference type="OrthoDB" id="286301at2759"/>
<feature type="domain" description="FAS1" evidence="2">
    <location>
        <begin position="338"/>
        <end position="471"/>
    </location>
</feature>
<proteinExistence type="predicted"/>
<evidence type="ECO:0000313" key="4">
    <source>
        <dbReference type="Proteomes" id="UP000792457"/>
    </source>
</evidence>